<keyword evidence="7" id="KW-0520">NAD</keyword>
<dbReference type="SUPFAM" id="SSF51735">
    <property type="entry name" value="NAD(P)-binding Rossmann-fold domains"/>
    <property type="match status" value="1"/>
</dbReference>
<evidence type="ECO:0000259" key="10">
    <source>
        <dbReference type="SMART" id="SM00839"/>
    </source>
</evidence>
<dbReference type="SUPFAM" id="SSF53223">
    <property type="entry name" value="Aminoacid dehydrogenase-like, N-terminal domain"/>
    <property type="match status" value="1"/>
</dbReference>
<dbReference type="NCBIfam" id="NF006929">
    <property type="entry name" value="PRK09414.1"/>
    <property type="match status" value="1"/>
</dbReference>
<keyword evidence="4 5" id="KW-0560">Oxidoreductase</keyword>
<evidence type="ECO:0000256" key="4">
    <source>
        <dbReference type="ARBA" id="ARBA00023002"/>
    </source>
</evidence>
<evidence type="ECO:0000313" key="11">
    <source>
        <dbReference type="EMBL" id="AUO18910.1"/>
    </source>
</evidence>
<evidence type="ECO:0000256" key="3">
    <source>
        <dbReference type="ARBA" id="ARBA00012896"/>
    </source>
</evidence>
<keyword evidence="7" id="KW-0547">Nucleotide-binding</keyword>
<name>A0A2K9P0Y5_9FIRM</name>
<dbReference type="InterPro" id="IPR006096">
    <property type="entry name" value="Glu/Leu/Phe/Val/Trp_DH_C"/>
</dbReference>
<dbReference type="InterPro" id="IPR050724">
    <property type="entry name" value="Glu_Leu_Phe_Val_DH"/>
</dbReference>
<accession>A0A2K9P0Y5</accession>
<dbReference type="CDD" id="cd05313">
    <property type="entry name" value="NAD_bind_2_Glu_DH"/>
    <property type="match status" value="1"/>
</dbReference>
<dbReference type="FunFam" id="1.10.285.10:FF:000001">
    <property type="entry name" value="Glutamate dehydrogenase"/>
    <property type="match status" value="1"/>
</dbReference>
<dbReference type="FunFam" id="3.40.50.10860:FF:000002">
    <property type="entry name" value="Glutamate dehydrogenase"/>
    <property type="match status" value="1"/>
</dbReference>
<comment type="similarity">
    <text evidence="1 5 9">Belongs to the Glu/Leu/Phe/Val dehydrogenases family.</text>
</comment>
<feature type="binding site" evidence="7">
    <location>
        <position position="243"/>
    </location>
    <ligand>
        <name>NAD(+)</name>
        <dbReference type="ChEBI" id="CHEBI:57540"/>
    </ligand>
</feature>
<sequence>MAISNGYLKNVFEQVQKRNANEPEFLQAVEEVLESLEPVVEAHPEYEAAGLIERLVEPERVIYFRVPWVDDNGKTQVNRGFRVQFNSAIGPYKGGLRFHPSVYQGIIKFLGFEQVFKNSLTGLPIGGGKGGSDFDPKGKSDGEVMRFCQSFMTELSKHIGADTDVPAGDIGVGAREIGFMYGQYKRLRNEFTGVLTGKGLTYGGSLARTEATGFGLCYFTEAMLKANGKSFDGKTVVISGSGNVAIYATKKATELGGKVVALSDSNGYIYDKNGIDLDCVKQIKEVERKRIKEYVNTHPEAEYHEGCKGIWTVPCDIALPCATQNELDEESAKALVANNCFAVAEGANMPSTPEAIAVFQSNGILFGPAKAANAGGVATSALEMSQNSMRYSWTFDEVDAKLKGIMEGIFEKCDSASKEYGKEGNYVMGANIAGFQKVAEAMMAHGIV</sequence>
<dbReference type="GO" id="GO:0000166">
    <property type="term" value="F:nucleotide binding"/>
    <property type="evidence" value="ECO:0007669"/>
    <property type="project" value="UniProtKB-KW"/>
</dbReference>
<dbReference type="EMBL" id="CP020991">
    <property type="protein sequence ID" value="AUO18910.1"/>
    <property type="molecule type" value="Genomic_DNA"/>
</dbReference>
<dbReference type="Gene3D" id="1.10.285.10">
    <property type="entry name" value="Glutamate Dehydrogenase, chain A, domain 3"/>
    <property type="match status" value="2"/>
</dbReference>
<organism evidence="11 12">
    <name type="scientific">Monoglobus pectinilyticus</name>
    <dbReference type="NCBI Taxonomy" id="1981510"/>
    <lineage>
        <taxon>Bacteria</taxon>
        <taxon>Bacillati</taxon>
        <taxon>Bacillota</taxon>
        <taxon>Clostridia</taxon>
        <taxon>Monoglobales</taxon>
        <taxon>Monoglobaceae</taxon>
        <taxon>Monoglobus</taxon>
    </lineage>
</organism>
<feature type="active site" description="Proton donor" evidence="6">
    <location>
        <position position="129"/>
    </location>
</feature>
<feature type="binding site" evidence="7">
    <location>
        <position position="212"/>
    </location>
    <ligand>
        <name>NAD(+)</name>
        <dbReference type="ChEBI" id="CHEBI:57540"/>
    </ligand>
</feature>
<dbReference type="InterPro" id="IPR014362">
    <property type="entry name" value="Glu_DH"/>
</dbReference>
<dbReference type="Gene3D" id="3.40.50.720">
    <property type="entry name" value="NAD(P)-binding Rossmann-like Domain"/>
    <property type="match status" value="1"/>
</dbReference>
<dbReference type="KEGG" id="mpec:B9O19_00727"/>
<feature type="site" description="Important for catalysis" evidence="8">
    <location>
        <position position="169"/>
    </location>
</feature>
<keyword evidence="12" id="KW-1185">Reference proteome</keyword>
<evidence type="ECO:0000256" key="7">
    <source>
        <dbReference type="PIRSR" id="PIRSR000185-2"/>
    </source>
</evidence>
<dbReference type="GO" id="GO:0005829">
    <property type="term" value="C:cytosol"/>
    <property type="evidence" value="ECO:0007669"/>
    <property type="project" value="TreeGrafter"/>
</dbReference>
<evidence type="ECO:0000256" key="9">
    <source>
        <dbReference type="RuleBase" id="RU004417"/>
    </source>
</evidence>
<dbReference type="PANTHER" id="PTHR43571:SF1">
    <property type="entry name" value="NADP-SPECIFIC GLUTAMATE DEHYDROGENASE 1-RELATED"/>
    <property type="match status" value="1"/>
</dbReference>
<dbReference type="Pfam" id="PF00208">
    <property type="entry name" value="ELFV_dehydrog"/>
    <property type="match status" value="1"/>
</dbReference>
<feature type="binding site" evidence="7">
    <location>
        <position position="117"/>
    </location>
    <ligand>
        <name>substrate</name>
    </ligand>
</feature>
<dbReference type="Gene3D" id="3.40.50.10860">
    <property type="entry name" value="Leucine Dehydrogenase, chain A, domain 1"/>
    <property type="match status" value="1"/>
</dbReference>
<feature type="binding site" evidence="7">
    <location>
        <position position="168"/>
    </location>
    <ligand>
        <name>substrate</name>
    </ligand>
</feature>
<dbReference type="PIRSF" id="PIRSF000185">
    <property type="entry name" value="Glu_DH"/>
    <property type="match status" value="1"/>
</dbReference>
<dbReference type="InterPro" id="IPR033524">
    <property type="entry name" value="Glu/Leu/Phe/Val_DH_AS"/>
</dbReference>
<feature type="domain" description="Glutamate/phenylalanine/leucine/valine/L-tryptophan dehydrogenase C-terminal" evidence="10">
    <location>
        <begin position="205"/>
        <end position="446"/>
    </location>
</feature>
<dbReference type="RefSeq" id="WP_102365162.1">
    <property type="nucleotide sequence ID" value="NZ_CP020991.1"/>
</dbReference>
<feature type="binding site" evidence="7">
    <location>
        <position position="93"/>
    </location>
    <ligand>
        <name>substrate</name>
    </ligand>
</feature>
<dbReference type="GO" id="GO:0006537">
    <property type="term" value="P:glutamate biosynthetic process"/>
    <property type="evidence" value="ECO:0007669"/>
    <property type="project" value="TreeGrafter"/>
</dbReference>
<dbReference type="GeneID" id="98062151"/>
<comment type="subunit">
    <text evidence="2">Homohexamer.</text>
</comment>
<dbReference type="SMART" id="SM00839">
    <property type="entry name" value="ELFV_dehydrog"/>
    <property type="match status" value="1"/>
</dbReference>
<evidence type="ECO:0000256" key="2">
    <source>
        <dbReference type="ARBA" id="ARBA00011643"/>
    </source>
</evidence>
<dbReference type="GO" id="GO:0004354">
    <property type="term" value="F:glutamate dehydrogenase (NADP+) activity"/>
    <property type="evidence" value="ECO:0007669"/>
    <property type="project" value="TreeGrafter"/>
</dbReference>
<gene>
    <name evidence="11" type="ORF">B9O19_00727</name>
</gene>
<protein>
    <recommendedName>
        <fullName evidence="3 5">Glutamate dehydrogenase</fullName>
    </recommendedName>
</protein>
<dbReference type="OrthoDB" id="9803297at2"/>
<dbReference type="InterPro" id="IPR036291">
    <property type="entry name" value="NAD(P)-bd_dom_sf"/>
</dbReference>
<dbReference type="Proteomes" id="UP000235589">
    <property type="component" value="Chromosome"/>
</dbReference>
<dbReference type="FunFam" id="1.10.285.10:FF:000008">
    <property type="entry name" value="Glutamate dehydrogenase"/>
    <property type="match status" value="1"/>
</dbReference>
<dbReference type="InterPro" id="IPR046346">
    <property type="entry name" value="Aminoacid_DH-like_N_sf"/>
</dbReference>
<proteinExistence type="inferred from homology"/>
<dbReference type="PRINTS" id="PR00082">
    <property type="entry name" value="GLFDHDRGNASE"/>
</dbReference>
<feature type="binding site" evidence="7">
    <location>
        <position position="114"/>
    </location>
    <ligand>
        <name>substrate</name>
    </ligand>
</feature>
<dbReference type="InterPro" id="IPR006097">
    <property type="entry name" value="Glu/Leu/Phe/Val/Trp_DH_dimer"/>
</dbReference>
<dbReference type="AlphaFoldDB" id="A0A2K9P0Y5"/>
<dbReference type="InterPro" id="IPR033922">
    <property type="entry name" value="NAD_bind_Glu_DH"/>
</dbReference>
<dbReference type="Pfam" id="PF02812">
    <property type="entry name" value="ELFV_dehydrog_N"/>
    <property type="match status" value="1"/>
</dbReference>
<feature type="binding site" evidence="7">
    <location>
        <position position="380"/>
    </location>
    <ligand>
        <name>substrate</name>
    </ligand>
</feature>
<reference evidence="11 12" key="1">
    <citation type="submission" date="2017-04" db="EMBL/GenBank/DDBJ databases">
        <title>Monoglobus pectinilyticus 14 draft genome.</title>
        <authorList>
            <person name="Kim C."/>
            <person name="Rosendale D.I."/>
            <person name="Kelly W.J."/>
            <person name="Tannock G.W."/>
            <person name="Patchett M.L."/>
            <person name="Jordens J.Z."/>
        </authorList>
    </citation>
    <scope>NUCLEOTIDE SEQUENCE [LARGE SCALE GENOMIC DNA]</scope>
    <source>
        <strain evidence="11 12">14</strain>
    </source>
</reference>
<dbReference type="PANTHER" id="PTHR43571">
    <property type="entry name" value="NADP-SPECIFIC GLUTAMATE DEHYDROGENASE 1-RELATED"/>
    <property type="match status" value="1"/>
</dbReference>
<dbReference type="PROSITE" id="PS00074">
    <property type="entry name" value="GLFV_DEHYDROGENASE"/>
    <property type="match status" value="1"/>
</dbReference>
<evidence type="ECO:0000256" key="5">
    <source>
        <dbReference type="PIRNR" id="PIRNR000185"/>
    </source>
</evidence>
<evidence type="ECO:0000256" key="1">
    <source>
        <dbReference type="ARBA" id="ARBA00006382"/>
    </source>
</evidence>
<dbReference type="FunFam" id="3.40.50.720:FF:000030">
    <property type="entry name" value="Glutamate dehydrogenase"/>
    <property type="match status" value="1"/>
</dbReference>
<evidence type="ECO:0000256" key="8">
    <source>
        <dbReference type="PIRSR" id="PIRSR000185-3"/>
    </source>
</evidence>
<evidence type="ECO:0000313" key="12">
    <source>
        <dbReference type="Proteomes" id="UP000235589"/>
    </source>
</evidence>
<evidence type="ECO:0000256" key="6">
    <source>
        <dbReference type="PIRSR" id="PIRSR000185-1"/>
    </source>
</evidence>
<dbReference type="InterPro" id="IPR006095">
    <property type="entry name" value="Glu/Leu/Phe/Val/Trp_DH"/>
</dbReference>